<evidence type="ECO:0000259" key="5">
    <source>
        <dbReference type="Pfam" id="PF00472"/>
    </source>
</evidence>
<dbReference type="InterPro" id="IPR005139">
    <property type="entry name" value="PCRF"/>
</dbReference>
<dbReference type="GO" id="GO:0005737">
    <property type="term" value="C:cytoplasm"/>
    <property type="evidence" value="ECO:0007669"/>
    <property type="project" value="UniProtKB-ARBA"/>
</dbReference>
<evidence type="ECO:0008006" key="9">
    <source>
        <dbReference type="Google" id="ProtNLM"/>
    </source>
</evidence>
<keyword evidence="3" id="KW-0648">Protein biosynthesis</keyword>
<dbReference type="InterPro" id="IPR000352">
    <property type="entry name" value="Pep_chain_release_fac_I"/>
</dbReference>
<feature type="transmembrane region" description="Helical" evidence="4">
    <location>
        <begin position="36"/>
        <end position="59"/>
    </location>
</feature>
<sequence>MYDIKNHKNTKFINYITSTIIYLNNLFQYFNKSNHIFTWDFFMNHFQNTFGFAFAFNIYSNKNTKYLLSFGGVSTQVFTNYDKVPQNGTYNIIFEIFVDSISNIIFQDVKKDNFSNLLIDFHSPNGWVKCELAGCLEAVSKFEKSLLKYKNINIHVQINQKISSKMAIYFIMFLLWIIYYINISERTKKSVLKRYSFQLYNKKQTDLYNDNKNFIRIEFRPGVGGEEAFTWSKELLNTYKLFAERNKCKVEKIQDISDSLVISSKENLRIIKEDKQIEINLYDLFKNESGIHQVKRIPKNDSKNRIHSSTATVAIFFHKKEEPKYEINLKDLKISTFRSSKPGGQNVNKIESGVCILHKPTGIQTECQEERTQELNKKLAMKRLIQKIQHMESKEKENMVQHERAKLIKESNRSNRIRTYNFFRGYITDHINKKKIDLIYFEKGKLEYILNIF</sequence>
<evidence type="ECO:0000256" key="1">
    <source>
        <dbReference type="ARBA" id="ARBA00010835"/>
    </source>
</evidence>
<evidence type="ECO:0000256" key="3">
    <source>
        <dbReference type="ARBA" id="ARBA00022917"/>
    </source>
</evidence>
<evidence type="ECO:0000313" key="7">
    <source>
        <dbReference type="EMBL" id="ETW31950.1"/>
    </source>
</evidence>
<accession>A0A024VUT3</accession>
<feature type="transmembrane region" description="Helical" evidence="4">
    <location>
        <begin position="166"/>
        <end position="183"/>
    </location>
</feature>
<dbReference type="Pfam" id="PF03462">
    <property type="entry name" value="PCRF"/>
    <property type="match status" value="1"/>
</dbReference>
<dbReference type="InterPro" id="IPR050057">
    <property type="entry name" value="Prokaryotic/Mito_RF"/>
</dbReference>
<dbReference type="PANTHER" id="PTHR43804:SF7">
    <property type="entry name" value="LD18447P"/>
    <property type="match status" value="1"/>
</dbReference>
<dbReference type="Gene3D" id="3.30.70.1660">
    <property type="match status" value="1"/>
</dbReference>
<keyword evidence="2" id="KW-0488">Methylation</keyword>
<feature type="domain" description="Prokaryotic-type class I peptide chain release factors" evidence="5">
    <location>
        <begin position="323"/>
        <end position="430"/>
    </location>
</feature>
<gene>
    <name evidence="7" type="ORF">PFFCH_00602</name>
</gene>
<dbReference type="AlphaFoldDB" id="A0A024VUT3"/>
<organism evidence="7 8">
    <name type="scientific">Plasmodium falciparum FCH/4</name>
    <dbReference type="NCBI Taxonomy" id="1036724"/>
    <lineage>
        <taxon>Eukaryota</taxon>
        <taxon>Sar</taxon>
        <taxon>Alveolata</taxon>
        <taxon>Apicomplexa</taxon>
        <taxon>Aconoidasida</taxon>
        <taxon>Haemosporida</taxon>
        <taxon>Plasmodiidae</taxon>
        <taxon>Plasmodium</taxon>
        <taxon>Plasmodium (Laverania)</taxon>
    </lineage>
</organism>
<evidence type="ECO:0000259" key="6">
    <source>
        <dbReference type="Pfam" id="PF03462"/>
    </source>
</evidence>
<dbReference type="Pfam" id="PF00472">
    <property type="entry name" value="RF-1"/>
    <property type="match status" value="1"/>
</dbReference>
<dbReference type="Gene3D" id="3.30.160.20">
    <property type="match status" value="1"/>
</dbReference>
<keyword evidence="4" id="KW-0812">Transmembrane</keyword>
<dbReference type="OrthoDB" id="2019491at2759"/>
<dbReference type="GO" id="GO:0003747">
    <property type="term" value="F:translation release factor activity"/>
    <property type="evidence" value="ECO:0007669"/>
    <property type="project" value="InterPro"/>
</dbReference>
<dbReference type="SUPFAM" id="SSF75620">
    <property type="entry name" value="Release factor"/>
    <property type="match status" value="1"/>
</dbReference>
<feature type="transmembrane region" description="Helical" evidence="4">
    <location>
        <begin position="12"/>
        <end position="30"/>
    </location>
</feature>
<evidence type="ECO:0000256" key="2">
    <source>
        <dbReference type="ARBA" id="ARBA00022481"/>
    </source>
</evidence>
<proteinExistence type="inferred from homology"/>
<dbReference type="PANTHER" id="PTHR43804">
    <property type="entry name" value="LD18447P"/>
    <property type="match status" value="1"/>
</dbReference>
<evidence type="ECO:0000256" key="4">
    <source>
        <dbReference type="SAM" id="Phobius"/>
    </source>
</evidence>
<dbReference type="InterPro" id="IPR045853">
    <property type="entry name" value="Pep_chain_release_fac_I_sf"/>
</dbReference>
<reference evidence="7 8" key="1">
    <citation type="submission" date="2013-02" db="EMBL/GenBank/DDBJ databases">
        <title>The Genome Annotation of Plasmodium falciparum FCH/4.</title>
        <authorList>
            <consortium name="The Broad Institute Genome Sequencing Platform"/>
            <consortium name="The Broad Institute Genome Sequencing Center for Infectious Disease"/>
            <person name="Neafsey D."/>
            <person name="Hoffman S."/>
            <person name="Volkman S."/>
            <person name="Rosenthal P."/>
            <person name="Walker B."/>
            <person name="Young S.K."/>
            <person name="Zeng Q."/>
            <person name="Gargeya S."/>
            <person name="Fitzgerald M."/>
            <person name="Haas B."/>
            <person name="Abouelleil A."/>
            <person name="Allen A.W."/>
            <person name="Alvarado L."/>
            <person name="Arachchi H.M."/>
            <person name="Berlin A.M."/>
            <person name="Chapman S.B."/>
            <person name="Gainer-Dewar J."/>
            <person name="Goldberg J."/>
            <person name="Griggs A."/>
            <person name="Gujja S."/>
            <person name="Hansen M."/>
            <person name="Howarth C."/>
            <person name="Imamovic A."/>
            <person name="Ireland A."/>
            <person name="Larimer J."/>
            <person name="McCowan C."/>
            <person name="Murphy C."/>
            <person name="Pearson M."/>
            <person name="Poon T.W."/>
            <person name="Priest M."/>
            <person name="Roberts A."/>
            <person name="Saif S."/>
            <person name="Shea T."/>
            <person name="Sisk P."/>
            <person name="Sykes S."/>
            <person name="Wortman J."/>
            <person name="Nusbaum C."/>
            <person name="Birren B."/>
        </authorList>
    </citation>
    <scope>NUCLEOTIDE SEQUENCE [LARGE SCALE GENOMIC DNA]</scope>
    <source>
        <strain evidence="7 8">FCH/4</strain>
    </source>
</reference>
<keyword evidence="4" id="KW-1133">Transmembrane helix</keyword>
<evidence type="ECO:0000313" key="8">
    <source>
        <dbReference type="Proteomes" id="UP000030656"/>
    </source>
</evidence>
<name>A0A024VUT3_PLAFA</name>
<keyword evidence="4" id="KW-0472">Membrane</keyword>
<reference evidence="7 8" key="2">
    <citation type="submission" date="2013-02" db="EMBL/GenBank/DDBJ databases">
        <title>The Genome Sequence of Plasmodium falciparum FCH/4.</title>
        <authorList>
            <consortium name="The Broad Institute Genome Sequencing Platform"/>
            <consortium name="The Broad Institute Genome Sequencing Center for Infectious Disease"/>
            <person name="Neafsey D."/>
            <person name="Cheeseman I."/>
            <person name="Volkman S."/>
            <person name="Adams J."/>
            <person name="Walker B."/>
            <person name="Young S.K."/>
            <person name="Zeng Q."/>
            <person name="Gargeya S."/>
            <person name="Fitzgerald M."/>
            <person name="Haas B."/>
            <person name="Abouelleil A."/>
            <person name="Alvarado L."/>
            <person name="Arachchi H.M."/>
            <person name="Berlin A.M."/>
            <person name="Chapman S.B."/>
            <person name="Dewar J."/>
            <person name="Goldberg J."/>
            <person name="Griggs A."/>
            <person name="Gujja S."/>
            <person name="Hansen M."/>
            <person name="Howarth C."/>
            <person name="Imamovic A."/>
            <person name="Larimer J."/>
            <person name="McCowan C."/>
            <person name="Murphy C."/>
            <person name="Neiman D."/>
            <person name="Pearson M."/>
            <person name="Priest M."/>
            <person name="Roberts A."/>
            <person name="Saif S."/>
            <person name="Shea T."/>
            <person name="Sisk P."/>
            <person name="Sykes S."/>
            <person name="Wortman J."/>
            <person name="Nusbaum C."/>
            <person name="Birren B."/>
        </authorList>
    </citation>
    <scope>NUCLEOTIDE SEQUENCE [LARGE SCALE GENOMIC DNA]</scope>
    <source>
        <strain evidence="7 8">FCH/4</strain>
    </source>
</reference>
<comment type="similarity">
    <text evidence="1">Belongs to the prokaryotic/mitochondrial release factor family.</text>
</comment>
<protein>
    <recommendedName>
        <fullName evidence="9">Peptide chain release factor 1</fullName>
    </recommendedName>
</protein>
<feature type="domain" description="Peptide chain release factor" evidence="6">
    <location>
        <begin position="209"/>
        <end position="313"/>
    </location>
</feature>
<dbReference type="Proteomes" id="UP000030656">
    <property type="component" value="Unassembled WGS sequence"/>
</dbReference>
<dbReference type="EMBL" id="KI927821">
    <property type="protein sequence ID" value="ETW31950.1"/>
    <property type="molecule type" value="Genomic_DNA"/>
</dbReference>